<dbReference type="GO" id="GO:0005685">
    <property type="term" value="C:U1 snRNP"/>
    <property type="evidence" value="ECO:0007669"/>
    <property type="project" value="TreeGrafter"/>
</dbReference>
<comment type="subcellular location">
    <subcellularLocation>
        <location evidence="1">Nucleus</location>
    </subcellularLocation>
</comment>
<protein>
    <recommendedName>
        <fullName evidence="9">Sm protein F</fullName>
    </recommendedName>
</protein>
<dbReference type="GO" id="GO:0003723">
    <property type="term" value="F:RNA binding"/>
    <property type="evidence" value="ECO:0007669"/>
    <property type="project" value="UniProtKB-KW"/>
</dbReference>
<keyword evidence="7" id="KW-0539">Nucleus</keyword>
<keyword evidence="5" id="KW-0694">RNA-binding</keyword>
<evidence type="ECO:0000256" key="2">
    <source>
        <dbReference type="ARBA" id="ARBA00007927"/>
    </source>
</evidence>
<evidence type="ECO:0000256" key="6">
    <source>
        <dbReference type="ARBA" id="ARBA00023187"/>
    </source>
</evidence>
<dbReference type="InterPro" id="IPR034100">
    <property type="entry name" value="Sm_F"/>
</dbReference>
<proteinExistence type="inferred from homology"/>
<keyword evidence="6" id="KW-0508">mRNA splicing</keyword>
<keyword evidence="8" id="KW-0687">Ribonucleoprotein</keyword>
<dbReference type="RefSeq" id="XP_056040321.1">
    <property type="nucleotide sequence ID" value="XM_056188904.1"/>
</dbReference>
<dbReference type="SUPFAM" id="SSF50182">
    <property type="entry name" value="Sm-like ribonucleoproteins"/>
    <property type="match status" value="1"/>
</dbReference>
<dbReference type="CDD" id="cd01722">
    <property type="entry name" value="Sm_F"/>
    <property type="match status" value="1"/>
</dbReference>
<dbReference type="InterPro" id="IPR047575">
    <property type="entry name" value="Sm"/>
</dbReference>
<comment type="caution">
    <text evidence="11">The sequence shown here is derived from an EMBL/GenBank/DDBJ whole genome shotgun (WGS) entry which is preliminary data.</text>
</comment>
<feature type="domain" description="Sm" evidence="10">
    <location>
        <begin position="35"/>
        <end position="108"/>
    </location>
</feature>
<keyword evidence="3" id="KW-0507">mRNA processing</keyword>
<evidence type="ECO:0000256" key="1">
    <source>
        <dbReference type="ARBA" id="ARBA00004123"/>
    </source>
</evidence>
<evidence type="ECO:0000256" key="5">
    <source>
        <dbReference type="ARBA" id="ARBA00022884"/>
    </source>
</evidence>
<evidence type="ECO:0000256" key="4">
    <source>
        <dbReference type="ARBA" id="ARBA00022728"/>
    </source>
</evidence>
<dbReference type="AlphaFoldDB" id="A0AAD7QKF3"/>
<organism evidence="11 12">
    <name type="scientific">Lipomyces tetrasporus</name>
    <dbReference type="NCBI Taxonomy" id="54092"/>
    <lineage>
        <taxon>Eukaryota</taxon>
        <taxon>Fungi</taxon>
        <taxon>Dikarya</taxon>
        <taxon>Ascomycota</taxon>
        <taxon>Saccharomycotina</taxon>
        <taxon>Lipomycetes</taxon>
        <taxon>Lipomycetales</taxon>
        <taxon>Lipomycetaceae</taxon>
        <taxon>Lipomyces</taxon>
    </lineage>
</organism>
<evidence type="ECO:0000313" key="11">
    <source>
        <dbReference type="EMBL" id="KAJ8096871.1"/>
    </source>
</evidence>
<evidence type="ECO:0000256" key="7">
    <source>
        <dbReference type="ARBA" id="ARBA00023242"/>
    </source>
</evidence>
<dbReference type="InterPro" id="IPR001163">
    <property type="entry name" value="Sm_dom_euk/arc"/>
</dbReference>
<dbReference type="GO" id="GO:0071013">
    <property type="term" value="C:catalytic step 2 spliceosome"/>
    <property type="evidence" value="ECO:0007669"/>
    <property type="project" value="TreeGrafter"/>
</dbReference>
<dbReference type="Pfam" id="PF01423">
    <property type="entry name" value="LSM"/>
    <property type="match status" value="1"/>
</dbReference>
<dbReference type="InterPro" id="IPR010920">
    <property type="entry name" value="LSM_dom_sf"/>
</dbReference>
<keyword evidence="12" id="KW-1185">Reference proteome</keyword>
<sequence>MPSHRRNLIVSSYTLTIRIWIIRIDCIMSGFAPINPKPFLQDLTGKDVVVRLKWGKTEYKGVLISVDSYMNLQLDSTVEYIDGENKGALGEIMIRCNNVLWVSAAGGDEEKMEE</sequence>
<accession>A0AAD7QKF3</accession>
<evidence type="ECO:0000259" key="10">
    <source>
        <dbReference type="PROSITE" id="PS52002"/>
    </source>
</evidence>
<reference evidence="11" key="1">
    <citation type="submission" date="2023-03" db="EMBL/GenBank/DDBJ databases">
        <title>Near-Complete genome sequence of Lipomyces tetrasporous NRRL Y-64009, an oleaginous yeast capable of growing on lignocellulosic hydrolysates.</title>
        <authorList>
            <consortium name="Lawrence Berkeley National Laboratory"/>
            <person name="Jagtap S.S."/>
            <person name="Liu J.-J."/>
            <person name="Walukiewicz H.E."/>
            <person name="Pangilinan J."/>
            <person name="Lipzen A."/>
            <person name="Ahrendt S."/>
            <person name="Koriabine M."/>
            <person name="Cobaugh K."/>
            <person name="Salamov A."/>
            <person name="Yoshinaga Y."/>
            <person name="Ng V."/>
            <person name="Daum C."/>
            <person name="Grigoriev I.V."/>
            <person name="Slininger P.J."/>
            <person name="Dien B.S."/>
            <person name="Jin Y.-S."/>
            <person name="Rao C.V."/>
        </authorList>
    </citation>
    <scope>NUCLEOTIDE SEQUENCE</scope>
    <source>
        <strain evidence="11">NRRL Y-64009</strain>
    </source>
</reference>
<dbReference type="GO" id="GO:0000398">
    <property type="term" value="P:mRNA splicing, via spliceosome"/>
    <property type="evidence" value="ECO:0007669"/>
    <property type="project" value="InterPro"/>
</dbReference>
<dbReference type="PANTHER" id="PTHR11021:SF0">
    <property type="entry name" value="SMALL NUCLEAR RIBONUCLEOPROTEIN F"/>
    <property type="match status" value="1"/>
</dbReference>
<dbReference type="PANTHER" id="PTHR11021">
    <property type="entry name" value="SMALL NUCLEAR RIBONUCLEOPROTEIN F SNRNP-F"/>
    <property type="match status" value="1"/>
</dbReference>
<comment type="similarity">
    <text evidence="2">Belongs to the snRNP Sm proteins family. SmF/LSm6 subfamily.</text>
</comment>
<evidence type="ECO:0000313" key="12">
    <source>
        <dbReference type="Proteomes" id="UP001217417"/>
    </source>
</evidence>
<dbReference type="SMART" id="SM00651">
    <property type="entry name" value="Sm"/>
    <property type="match status" value="1"/>
</dbReference>
<dbReference type="Proteomes" id="UP001217417">
    <property type="component" value="Unassembled WGS sequence"/>
</dbReference>
<evidence type="ECO:0000256" key="8">
    <source>
        <dbReference type="ARBA" id="ARBA00023274"/>
    </source>
</evidence>
<dbReference type="Gene3D" id="2.30.30.100">
    <property type="match status" value="1"/>
</dbReference>
<keyword evidence="4" id="KW-0747">Spliceosome</keyword>
<dbReference type="PROSITE" id="PS52002">
    <property type="entry name" value="SM"/>
    <property type="match status" value="1"/>
</dbReference>
<dbReference type="GeneID" id="80884070"/>
<name>A0AAD7QKF3_9ASCO</name>
<evidence type="ECO:0000256" key="9">
    <source>
        <dbReference type="ARBA" id="ARBA00030144"/>
    </source>
</evidence>
<dbReference type="EMBL" id="JARPMG010000013">
    <property type="protein sequence ID" value="KAJ8096871.1"/>
    <property type="molecule type" value="Genomic_DNA"/>
</dbReference>
<dbReference type="GO" id="GO:0034715">
    <property type="term" value="C:pICln-Sm protein complex"/>
    <property type="evidence" value="ECO:0007669"/>
    <property type="project" value="TreeGrafter"/>
</dbReference>
<gene>
    <name evidence="11" type="ORF">POJ06DRAFT_263607</name>
</gene>
<dbReference type="InterPro" id="IPR016487">
    <property type="entry name" value="Lsm6/sSmF"/>
</dbReference>
<evidence type="ECO:0000256" key="3">
    <source>
        <dbReference type="ARBA" id="ARBA00022664"/>
    </source>
</evidence>